<feature type="transmembrane region" description="Helical" evidence="7">
    <location>
        <begin position="41"/>
        <end position="66"/>
    </location>
</feature>
<name>A0A0N5B5J2_STREA</name>
<reference evidence="9" key="1">
    <citation type="submission" date="2017-02" db="UniProtKB">
        <authorList>
            <consortium name="WormBaseParasite"/>
        </authorList>
    </citation>
    <scope>IDENTIFICATION</scope>
</reference>
<dbReference type="Proteomes" id="UP000046392">
    <property type="component" value="Unplaced"/>
</dbReference>
<dbReference type="GO" id="GO:0000139">
    <property type="term" value="C:Golgi membrane"/>
    <property type="evidence" value="ECO:0007669"/>
    <property type="project" value="UniProtKB-SubCell"/>
</dbReference>
<evidence type="ECO:0000313" key="9">
    <source>
        <dbReference type="WBParaSite" id="SPAL_0000133500.1"/>
    </source>
</evidence>
<dbReference type="Pfam" id="PF02535">
    <property type="entry name" value="Zip"/>
    <property type="match status" value="1"/>
</dbReference>
<evidence type="ECO:0000256" key="2">
    <source>
        <dbReference type="ARBA" id="ARBA00004394"/>
    </source>
</evidence>
<dbReference type="STRING" id="174720.A0A0N5B5J2"/>
<feature type="transmembrane region" description="Helical" evidence="7">
    <location>
        <begin position="241"/>
        <end position="262"/>
    </location>
</feature>
<dbReference type="AlphaFoldDB" id="A0A0N5B5J2"/>
<protein>
    <submittedName>
        <fullName evidence="9">Zinc transporter ZIP9</fullName>
    </submittedName>
</protein>
<feature type="transmembrane region" description="Helical" evidence="7">
    <location>
        <begin position="6"/>
        <end position="29"/>
    </location>
</feature>
<keyword evidence="4 7" id="KW-1133">Transmembrane helix</keyword>
<feature type="transmembrane region" description="Helical" evidence="7">
    <location>
        <begin position="274"/>
        <end position="293"/>
    </location>
</feature>
<organism evidence="8 9">
    <name type="scientific">Strongyloides papillosus</name>
    <name type="common">Intestinal threadworm</name>
    <dbReference type="NCBI Taxonomy" id="174720"/>
    <lineage>
        <taxon>Eukaryota</taxon>
        <taxon>Metazoa</taxon>
        <taxon>Ecdysozoa</taxon>
        <taxon>Nematoda</taxon>
        <taxon>Chromadorea</taxon>
        <taxon>Rhabditida</taxon>
        <taxon>Tylenchina</taxon>
        <taxon>Panagrolaimomorpha</taxon>
        <taxon>Strongyloidoidea</taxon>
        <taxon>Strongyloididae</taxon>
        <taxon>Strongyloides</taxon>
    </lineage>
</organism>
<proteinExistence type="predicted"/>
<feature type="transmembrane region" description="Helical" evidence="7">
    <location>
        <begin position="143"/>
        <end position="164"/>
    </location>
</feature>
<feature type="transmembrane region" description="Helical" evidence="7">
    <location>
        <begin position="204"/>
        <end position="229"/>
    </location>
</feature>
<evidence type="ECO:0000256" key="3">
    <source>
        <dbReference type="ARBA" id="ARBA00022692"/>
    </source>
</evidence>
<dbReference type="InterPro" id="IPR045891">
    <property type="entry name" value="ZIP9"/>
</dbReference>
<keyword evidence="3 7" id="KW-0812">Transmembrane</keyword>
<dbReference type="GO" id="GO:0006829">
    <property type="term" value="P:zinc ion transport"/>
    <property type="evidence" value="ECO:0007669"/>
    <property type="project" value="InterPro"/>
</dbReference>
<keyword evidence="8" id="KW-1185">Reference proteome</keyword>
<keyword evidence="6 7" id="KW-0472">Membrane</keyword>
<evidence type="ECO:0000256" key="6">
    <source>
        <dbReference type="ARBA" id="ARBA00023136"/>
    </source>
</evidence>
<keyword evidence="5" id="KW-0333">Golgi apparatus</keyword>
<evidence type="ECO:0000256" key="7">
    <source>
        <dbReference type="SAM" id="Phobius"/>
    </source>
</evidence>
<dbReference type="PANTHER" id="PTHR16133">
    <property type="entry name" value="SOLUTE CARRIER FAMILY 39 ZINC TRANSPORTER , MEMBER 9-RELATED"/>
    <property type="match status" value="1"/>
</dbReference>
<accession>A0A0N5B5J2</accession>
<comment type="subcellular location">
    <subcellularLocation>
        <location evidence="1">Endomembrane system</location>
        <topology evidence="1">Multi-pass membrane protein</topology>
    </subcellularLocation>
    <subcellularLocation>
        <location evidence="2">Golgi apparatus membrane</location>
    </subcellularLocation>
</comment>
<dbReference type="PANTHER" id="PTHR16133:SF0">
    <property type="entry name" value="ZINC_IRON REGULATED TRANSPORTER-RELATED PROTEIN 102B, ISOFORM E"/>
    <property type="match status" value="1"/>
</dbReference>
<dbReference type="GO" id="GO:0046873">
    <property type="term" value="F:metal ion transmembrane transporter activity"/>
    <property type="evidence" value="ECO:0007669"/>
    <property type="project" value="InterPro"/>
</dbReference>
<evidence type="ECO:0000256" key="4">
    <source>
        <dbReference type="ARBA" id="ARBA00022989"/>
    </source>
</evidence>
<sequence>MLEGAATLLVFSCSMFIGSYVAGLIPLAFTLNENKVRLLSIFGAGLLIGTALSVIIPEGVVALYSIQEETHTLYPNPINNSNNKIKKDDNIVKNDVNNVISGNLLKKREAFHQEVSITEDKNYGKKNFNDHFHSHKEYHTQEIGLSLVTGFMFMFLVDHITNLTSTANSPLLRNKVTATVGLVVHAAADGIALGSAAASPKNGIQFIIFFAIMLHKAPAAFGLVSFLMLEGLEKFRIKKHLIVFSLAAPLAAIITYQILLFISTESLKDSSTTGILMLFSAGTFLYVATVHILPELQATKKGTGELIVISSMSPGHSHSSNTPQFQTKELILLFIGSIFPSFLNHQDSRQHLPQ</sequence>
<evidence type="ECO:0000313" key="8">
    <source>
        <dbReference type="Proteomes" id="UP000046392"/>
    </source>
</evidence>
<dbReference type="InterPro" id="IPR003689">
    <property type="entry name" value="ZIP"/>
</dbReference>
<dbReference type="WBParaSite" id="SPAL_0000133500.1">
    <property type="protein sequence ID" value="SPAL_0000133500.1"/>
    <property type="gene ID" value="SPAL_0000133500"/>
</dbReference>
<evidence type="ECO:0000256" key="1">
    <source>
        <dbReference type="ARBA" id="ARBA00004127"/>
    </source>
</evidence>
<evidence type="ECO:0000256" key="5">
    <source>
        <dbReference type="ARBA" id="ARBA00023034"/>
    </source>
</evidence>